<keyword evidence="3" id="KW-1185">Reference proteome</keyword>
<organism evidence="2 3">
    <name type="scientific">Caenispirillum bisanense</name>
    <dbReference type="NCBI Taxonomy" id="414052"/>
    <lineage>
        <taxon>Bacteria</taxon>
        <taxon>Pseudomonadati</taxon>
        <taxon>Pseudomonadota</taxon>
        <taxon>Alphaproteobacteria</taxon>
        <taxon>Rhodospirillales</taxon>
        <taxon>Novispirillaceae</taxon>
        <taxon>Caenispirillum</taxon>
    </lineage>
</organism>
<dbReference type="OrthoDB" id="9799090at2"/>
<proteinExistence type="predicted"/>
<evidence type="ECO:0000313" key="3">
    <source>
        <dbReference type="Proteomes" id="UP000219621"/>
    </source>
</evidence>
<name>A0A286GYP1_9PROT</name>
<dbReference type="AlphaFoldDB" id="A0A286GYP1"/>
<dbReference type="Proteomes" id="UP000219621">
    <property type="component" value="Unassembled WGS sequence"/>
</dbReference>
<protein>
    <submittedName>
        <fullName evidence="2">Uncharacterized protein</fullName>
    </submittedName>
</protein>
<reference evidence="2 3" key="1">
    <citation type="submission" date="2017-09" db="EMBL/GenBank/DDBJ databases">
        <authorList>
            <person name="Ehlers B."/>
            <person name="Leendertz F.H."/>
        </authorList>
    </citation>
    <scope>NUCLEOTIDE SEQUENCE [LARGE SCALE GENOMIC DNA]</scope>
    <source>
        <strain evidence="2 3">USBA 140</strain>
    </source>
</reference>
<evidence type="ECO:0000256" key="1">
    <source>
        <dbReference type="SAM" id="MobiDB-lite"/>
    </source>
</evidence>
<dbReference type="EMBL" id="OCNJ01000013">
    <property type="protein sequence ID" value="SOE00633.1"/>
    <property type="molecule type" value="Genomic_DNA"/>
</dbReference>
<dbReference type="RefSeq" id="WP_097281301.1">
    <property type="nucleotide sequence ID" value="NZ_OCNJ01000013.1"/>
</dbReference>
<sequence length="156" mass="17295">MPHTDALLRWGLWLCLHHQDAGEPVTPVDVLDRWHAEQPGAVELVDDIVWITHRTTVASHVRAEWPVPRIRFGRGMEPVLEIRDRASGEILASARGDELGTIGLALLSADDPPAPPVEVAVVEPRASDLGRPDPEDWRERTSQLPPPPPRGQLSLF</sequence>
<accession>A0A286GYP1</accession>
<evidence type="ECO:0000313" key="2">
    <source>
        <dbReference type="EMBL" id="SOE00633.1"/>
    </source>
</evidence>
<gene>
    <name evidence="2" type="ORF">SAMN05421508_11373</name>
</gene>
<feature type="compositionally biased region" description="Basic and acidic residues" evidence="1">
    <location>
        <begin position="125"/>
        <end position="141"/>
    </location>
</feature>
<feature type="region of interest" description="Disordered" evidence="1">
    <location>
        <begin position="122"/>
        <end position="156"/>
    </location>
</feature>